<evidence type="ECO:0000256" key="8">
    <source>
        <dbReference type="ARBA" id="ARBA00022989"/>
    </source>
</evidence>
<dbReference type="Pfam" id="PF02518">
    <property type="entry name" value="HATPase_c"/>
    <property type="match status" value="1"/>
</dbReference>
<evidence type="ECO:0000259" key="14">
    <source>
        <dbReference type="PROSITE" id="PS50885"/>
    </source>
</evidence>
<protein>
    <recommendedName>
        <fullName evidence="3">histidine kinase</fullName>
        <ecNumber evidence="3">2.7.13.3</ecNumber>
    </recommendedName>
</protein>
<name>A0ABT3HBW4_9HYPH</name>
<evidence type="ECO:0000256" key="2">
    <source>
        <dbReference type="ARBA" id="ARBA00004370"/>
    </source>
</evidence>
<dbReference type="InterPro" id="IPR003594">
    <property type="entry name" value="HATPase_dom"/>
</dbReference>
<feature type="transmembrane region" description="Helical" evidence="12">
    <location>
        <begin position="230"/>
        <end position="249"/>
    </location>
</feature>
<keyword evidence="6 12" id="KW-0812">Transmembrane</keyword>
<dbReference type="InterPro" id="IPR050428">
    <property type="entry name" value="TCS_sensor_his_kinase"/>
</dbReference>
<evidence type="ECO:0000256" key="9">
    <source>
        <dbReference type="ARBA" id="ARBA00023012"/>
    </source>
</evidence>
<organism evidence="15 16">
    <name type="scientific">Rhodobium gokarnense</name>
    <dbReference type="NCBI Taxonomy" id="364296"/>
    <lineage>
        <taxon>Bacteria</taxon>
        <taxon>Pseudomonadati</taxon>
        <taxon>Pseudomonadota</taxon>
        <taxon>Alphaproteobacteria</taxon>
        <taxon>Hyphomicrobiales</taxon>
        <taxon>Rhodobiaceae</taxon>
        <taxon>Rhodobium</taxon>
    </lineage>
</organism>
<keyword evidence="16" id="KW-1185">Reference proteome</keyword>
<evidence type="ECO:0000256" key="11">
    <source>
        <dbReference type="SAM" id="MobiDB-lite"/>
    </source>
</evidence>
<evidence type="ECO:0000256" key="6">
    <source>
        <dbReference type="ARBA" id="ARBA00022692"/>
    </source>
</evidence>
<dbReference type="InterPro" id="IPR005467">
    <property type="entry name" value="His_kinase_dom"/>
</dbReference>
<dbReference type="InterPro" id="IPR004358">
    <property type="entry name" value="Sig_transdc_His_kin-like_C"/>
</dbReference>
<reference evidence="16" key="1">
    <citation type="submission" date="2023-07" db="EMBL/GenBank/DDBJ databases">
        <title>Genome sequencing of Purple Non-Sulfur Bacteria from various extreme environments.</title>
        <authorList>
            <person name="Mayer M."/>
        </authorList>
    </citation>
    <scope>NUCLEOTIDE SEQUENCE [LARGE SCALE GENOMIC DNA]</scope>
    <source>
        <strain evidence="16">DSM 17935</strain>
    </source>
</reference>
<dbReference type="Gene3D" id="3.30.565.10">
    <property type="entry name" value="Histidine kinase-like ATPase, C-terminal domain"/>
    <property type="match status" value="1"/>
</dbReference>
<dbReference type="PROSITE" id="PS50885">
    <property type="entry name" value="HAMP"/>
    <property type="match status" value="1"/>
</dbReference>
<evidence type="ECO:0000256" key="3">
    <source>
        <dbReference type="ARBA" id="ARBA00012438"/>
    </source>
</evidence>
<dbReference type="RefSeq" id="WP_264601512.1">
    <property type="nucleotide sequence ID" value="NZ_JAOQNS010000005.1"/>
</dbReference>
<dbReference type="SUPFAM" id="SSF55874">
    <property type="entry name" value="ATPase domain of HSP90 chaperone/DNA topoisomerase II/histidine kinase"/>
    <property type="match status" value="1"/>
</dbReference>
<keyword evidence="7 15" id="KW-0418">Kinase</keyword>
<dbReference type="PANTHER" id="PTHR45436:SF5">
    <property type="entry name" value="SENSOR HISTIDINE KINASE TRCS"/>
    <property type="match status" value="1"/>
</dbReference>
<keyword evidence="4" id="KW-0597">Phosphoprotein</keyword>
<comment type="caution">
    <text evidence="15">The sequence shown here is derived from an EMBL/GenBank/DDBJ whole genome shotgun (WGS) entry which is preliminary data.</text>
</comment>
<feature type="domain" description="HAMP" evidence="14">
    <location>
        <begin position="250"/>
        <end position="301"/>
    </location>
</feature>
<evidence type="ECO:0000256" key="12">
    <source>
        <dbReference type="SAM" id="Phobius"/>
    </source>
</evidence>
<dbReference type="PRINTS" id="PR00344">
    <property type="entry name" value="BCTRLSENSOR"/>
</dbReference>
<feature type="region of interest" description="Disordered" evidence="11">
    <location>
        <begin position="64"/>
        <end position="130"/>
    </location>
</feature>
<feature type="domain" description="Histidine kinase" evidence="13">
    <location>
        <begin position="309"/>
        <end position="515"/>
    </location>
</feature>
<dbReference type="InterPro" id="IPR036890">
    <property type="entry name" value="HATPase_C_sf"/>
</dbReference>
<dbReference type="EMBL" id="JAOQNS010000005">
    <property type="protein sequence ID" value="MCW2307881.1"/>
    <property type="molecule type" value="Genomic_DNA"/>
</dbReference>
<gene>
    <name evidence="15" type="ORF">M2319_002218</name>
</gene>
<dbReference type="SMART" id="SM00387">
    <property type="entry name" value="HATPase_c"/>
    <property type="match status" value="1"/>
</dbReference>
<comment type="catalytic activity">
    <reaction evidence="1">
        <text>ATP + protein L-histidine = ADP + protein N-phospho-L-histidine.</text>
        <dbReference type="EC" id="2.7.13.3"/>
    </reaction>
</comment>
<comment type="subcellular location">
    <subcellularLocation>
        <location evidence="2">Membrane</location>
    </subcellularLocation>
</comment>
<evidence type="ECO:0000256" key="7">
    <source>
        <dbReference type="ARBA" id="ARBA00022777"/>
    </source>
</evidence>
<dbReference type="Gene3D" id="1.10.287.130">
    <property type="match status" value="1"/>
</dbReference>
<keyword evidence="5" id="KW-0808">Transferase</keyword>
<keyword evidence="9" id="KW-0902">Two-component regulatory system</keyword>
<evidence type="ECO:0000313" key="15">
    <source>
        <dbReference type="EMBL" id="MCW2307881.1"/>
    </source>
</evidence>
<feature type="compositionally biased region" description="Low complexity" evidence="11">
    <location>
        <begin position="66"/>
        <end position="109"/>
    </location>
</feature>
<evidence type="ECO:0000256" key="1">
    <source>
        <dbReference type="ARBA" id="ARBA00000085"/>
    </source>
</evidence>
<dbReference type="Proteomes" id="UP001209755">
    <property type="component" value="Unassembled WGS sequence"/>
</dbReference>
<dbReference type="InterPro" id="IPR003660">
    <property type="entry name" value="HAMP_dom"/>
</dbReference>
<evidence type="ECO:0000256" key="5">
    <source>
        <dbReference type="ARBA" id="ARBA00022679"/>
    </source>
</evidence>
<evidence type="ECO:0000256" key="10">
    <source>
        <dbReference type="ARBA" id="ARBA00023136"/>
    </source>
</evidence>
<sequence length="515" mass="55366">MTPRSLSSRLFIGAAVWSAVALIFAGFILSAVYQNSVERSFDERLNVYLKLLVGAMVSADAPVSVDAEAGPPGEPEAGTQAEAQAEAQSQAQAETRAAAAPDAGPQQPDAEPDADDDTATIDLPDPGSLGEPRFELPLSGWYWQVGSDNATGLAMTSGSLLGDALALPSRFGAEPDDTRTWRGYVPGPNDEELRVIEREISFPERGTFRIAVAGNADEVRADVASFRSTVALTLAVMGFGIIVAVIFQVQVGLRPLQRMSNALYAIRTGAADRLHGDFPAEIEPLAEELNALIDSNREVVERARTHVGNLAHALKTPLSVVVNEARREDTPFARKVREQAEQMGVQITRHLERARIAAQRRVIGAVTDVGPVTERLVRAMRRIHEEKTVTLRIDAGKPPAFRGEQQDFEEMLGNLVDNACKWAASEVTVTIAAAARRPGVDRDMMLIHVDDDGPGLTPSEREEAIKRGRRLDETVPGSGLGLSIVTELARLYGGEIRLDAAPAGGLRATLSLPAL</sequence>
<feature type="compositionally biased region" description="Acidic residues" evidence="11">
    <location>
        <begin position="110"/>
        <end position="119"/>
    </location>
</feature>
<evidence type="ECO:0000313" key="16">
    <source>
        <dbReference type="Proteomes" id="UP001209755"/>
    </source>
</evidence>
<dbReference type="GO" id="GO:0016301">
    <property type="term" value="F:kinase activity"/>
    <property type="evidence" value="ECO:0007669"/>
    <property type="project" value="UniProtKB-KW"/>
</dbReference>
<accession>A0ABT3HBW4</accession>
<dbReference type="PROSITE" id="PS50109">
    <property type="entry name" value="HIS_KIN"/>
    <property type="match status" value="1"/>
</dbReference>
<keyword evidence="8 12" id="KW-1133">Transmembrane helix</keyword>
<proteinExistence type="predicted"/>
<dbReference type="EC" id="2.7.13.3" evidence="3"/>
<evidence type="ECO:0000259" key="13">
    <source>
        <dbReference type="PROSITE" id="PS50109"/>
    </source>
</evidence>
<dbReference type="PANTHER" id="PTHR45436">
    <property type="entry name" value="SENSOR HISTIDINE KINASE YKOH"/>
    <property type="match status" value="1"/>
</dbReference>
<evidence type="ECO:0000256" key="4">
    <source>
        <dbReference type="ARBA" id="ARBA00022553"/>
    </source>
</evidence>
<keyword evidence="10 12" id="KW-0472">Membrane</keyword>